<dbReference type="OrthoDB" id="543156at2759"/>
<dbReference type="InterPro" id="IPR002818">
    <property type="entry name" value="DJ-1/PfpI"/>
</dbReference>
<evidence type="ECO:0000259" key="3">
    <source>
        <dbReference type="Pfam" id="PF01965"/>
    </source>
</evidence>
<dbReference type="Gene3D" id="3.40.50.880">
    <property type="match status" value="1"/>
</dbReference>
<evidence type="ECO:0000313" key="5">
    <source>
        <dbReference type="Proteomes" id="UP000245119"/>
    </source>
</evidence>
<dbReference type="InterPro" id="IPR029062">
    <property type="entry name" value="Class_I_gatase-like"/>
</dbReference>
<reference evidence="4 5" key="1">
    <citation type="submission" date="2018-04" db="EMBL/GenBank/DDBJ databases">
        <title>The genome of golden apple snail Pomacea canaliculata provides insight into stress tolerance and invasive adaptation.</title>
        <authorList>
            <person name="Liu C."/>
            <person name="Liu B."/>
            <person name="Ren Y."/>
            <person name="Zhang Y."/>
            <person name="Wang H."/>
            <person name="Li S."/>
            <person name="Jiang F."/>
            <person name="Yin L."/>
            <person name="Zhang G."/>
            <person name="Qian W."/>
            <person name="Fan W."/>
        </authorList>
    </citation>
    <scope>NUCLEOTIDE SEQUENCE [LARGE SCALE GENOMIC DNA]</scope>
    <source>
        <strain evidence="4">SZHN2017</strain>
        <tissue evidence="4">Muscle</tissue>
    </source>
</reference>
<comment type="subcellular location">
    <subcellularLocation>
        <location evidence="1">Cytoplasm</location>
    </subcellularLocation>
</comment>
<dbReference type="GO" id="GO:0023051">
    <property type="term" value="P:regulation of signaling"/>
    <property type="evidence" value="ECO:0007669"/>
    <property type="project" value="UniProtKB-ARBA"/>
</dbReference>
<dbReference type="EMBL" id="PZQS01000002">
    <property type="protein sequence ID" value="PVD35434.1"/>
    <property type="molecule type" value="Genomic_DNA"/>
</dbReference>
<dbReference type="GO" id="GO:1903189">
    <property type="term" value="P:glyoxal metabolic process"/>
    <property type="evidence" value="ECO:0007669"/>
    <property type="project" value="TreeGrafter"/>
</dbReference>
<comment type="caution">
    <text evidence="4">The sequence shown here is derived from an EMBL/GenBank/DDBJ whole genome shotgun (WGS) entry which is preliminary data.</text>
</comment>
<dbReference type="InterPro" id="IPR050325">
    <property type="entry name" value="Prot/Nucl_acid_deglycase"/>
</dbReference>
<dbReference type="PANTHER" id="PTHR48094">
    <property type="entry name" value="PROTEIN/NUCLEIC ACID DEGLYCASE DJ-1-RELATED"/>
    <property type="match status" value="1"/>
</dbReference>
<dbReference type="NCBIfam" id="TIGR01383">
    <property type="entry name" value="not_thiJ"/>
    <property type="match status" value="1"/>
</dbReference>
<dbReference type="Proteomes" id="UP000245119">
    <property type="component" value="Linkage Group LG2"/>
</dbReference>
<sequence>MPSALVLLAEGAEEMETVIVVDVLRRGGVDVTLAGVAGNKPVKCSRDVTIVPDTSLESALTKGPYDAIVCPGGAGGAKILSQSPVVGKALQDQESRGGIIGAVCAAPTALAAHGIGKGKKVTSYPSMGDKMKQGGYRYLEDRVVQDGKLITSRGPGTCFEFALKLVEALVDKEKSKSLIEPMLIKI</sequence>
<gene>
    <name evidence="4" type="ORF">C0Q70_02396</name>
</gene>
<dbReference type="GO" id="GO:0006979">
    <property type="term" value="P:response to oxidative stress"/>
    <property type="evidence" value="ECO:0007669"/>
    <property type="project" value="TreeGrafter"/>
</dbReference>
<dbReference type="CDD" id="cd03135">
    <property type="entry name" value="GATase1_DJ-1"/>
    <property type="match status" value="1"/>
</dbReference>
<dbReference type="SUPFAM" id="SSF52317">
    <property type="entry name" value="Class I glutamine amidotransferase-like"/>
    <property type="match status" value="1"/>
</dbReference>
<dbReference type="FunFam" id="3.40.50.880:FF:000022">
    <property type="entry name" value="protein deglycase DJ-1"/>
    <property type="match status" value="1"/>
</dbReference>
<accession>A0A2T7PPS7</accession>
<dbReference type="GO" id="GO:0005634">
    <property type="term" value="C:nucleus"/>
    <property type="evidence" value="ECO:0007669"/>
    <property type="project" value="TreeGrafter"/>
</dbReference>
<evidence type="ECO:0000256" key="1">
    <source>
        <dbReference type="ARBA" id="ARBA00004496"/>
    </source>
</evidence>
<dbReference type="OMA" id="KATCYPG"/>
<name>A0A2T7PPS7_POMCA</name>
<dbReference type="PANTHER" id="PTHR48094:SF12">
    <property type="entry name" value="PARKINSON DISEASE PROTEIN 7 HOMOLOG"/>
    <property type="match status" value="1"/>
</dbReference>
<evidence type="ECO:0000313" key="4">
    <source>
        <dbReference type="EMBL" id="PVD35434.1"/>
    </source>
</evidence>
<organism evidence="4 5">
    <name type="scientific">Pomacea canaliculata</name>
    <name type="common">Golden apple snail</name>
    <dbReference type="NCBI Taxonomy" id="400727"/>
    <lineage>
        <taxon>Eukaryota</taxon>
        <taxon>Metazoa</taxon>
        <taxon>Spiralia</taxon>
        <taxon>Lophotrochozoa</taxon>
        <taxon>Mollusca</taxon>
        <taxon>Gastropoda</taxon>
        <taxon>Caenogastropoda</taxon>
        <taxon>Architaenioglossa</taxon>
        <taxon>Ampullarioidea</taxon>
        <taxon>Ampullariidae</taxon>
        <taxon>Pomacea</taxon>
    </lineage>
</organism>
<dbReference type="AlphaFoldDB" id="A0A2T7PPS7"/>
<dbReference type="GO" id="GO:0005739">
    <property type="term" value="C:mitochondrion"/>
    <property type="evidence" value="ECO:0007669"/>
    <property type="project" value="TreeGrafter"/>
</dbReference>
<keyword evidence="2" id="KW-0963">Cytoplasm</keyword>
<dbReference type="GO" id="GO:0010646">
    <property type="term" value="P:regulation of cell communication"/>
    <property type="evidence" value="ECO:0007669"/>
    <property type="project" value="UniProtKB-ARBA"/>
</dbReference>
<dbReference type="STRING" id="400727.A0A2T7PPS7"/>
<dbReference type="InterPro" id="IPR006287">
    <property type="entry name" value="DJ-1"/>
</dbReference>
<keyword evidence="5" id="KW-1185">Reference proteome</keyword>
<dbReference type="GO" id="GO:0046295">
    <property type="term" value="P:glycolate biosynthetic process"/>
    <property type="evidence" value="ECO:0007669"/>
    <property type="project" value="TreeGrafter"/>
</dbReference>
<proteinExistence type="predicted"/>
<protein>
    <recommendedName>
        <fullName evidence="3">DJ-1/PfpI domain-containing protein</fullName>
    </recommendedName>
</protein>
<evidence type="ECO:0000256" key="2">
    <source>
        <dbReference type="ARBA" id="ARBA00022490"/>
    </source>
</evidence>
<feature type="domain" description="DJ-1/PfpI" evidence="3">
    <location>
        <begin position="3"/>
        <end position="167"/>
    </location>
</feature>
<dbReference type="Pfam" id="PF01965">
    <property type="entry name" value="DJ-1_PfpI"/>
    <property type="match status" value="1"/>
</dbReference>